<keyword evidence="2" id="KW-1185">Reference proteome</keyword>
<name>A0A565BKR4_9BRAS</name>
<dbReference type="AlphaFoldDB" id="A0A565BKR4"/>
<organism evidence="1 2">
    <name type="scientific">Arabis nemorensis</name>
    <dbReference type="NCBI Taxonomy" id="586526"/>
    <lineage>
        <taxon>Eukaryota</taxon>
        <taxon>Viridiplantae</taxon>
        <taxon>Streptophyta</taxon>
        <taxon>Embryophyta</taxon>
        <taxon>Tracheophyta</taxon>
        <taxon>Spermatophyta</taxon>
        <taxon>Magnoliopsida</taxon>
        <taxon>eudicotyledons</taxon>
        <taxon>Gunneridae</taxon>
        <taxon>Pentapetalae</taxon>
        <taxon>rosids</taxon>
        <taxon>malvids</taxon>
        <taxon>Brassicales</taxon>
        <taxon>Brassicaceae</taxon>
        <taxon>Arabideae</taxon>
        <taxon>Arabis</taxon>
    </lineage>
</organism>
<reference evidence="1" key="1">
    <citation type="submission" date="2019-07" db="EMBL/GenBank/DDBJ databases">
        <authorList>
            <person name="Dittberner H."/>
        </authorList>
    </citation>
    <scope>NUCLEOTIDE SEQUENCE [LARGE SCALE GENOMIC DNA]</scope>
</reference>
<dbReference type="EMBL" id="CABITT030000004">
    <property type="protein sequence ID" value="VVB01479.1"/>
    <property type="molecule type" value="Genomic_DNA"/>
</dbReference>
<proteinExistence type="predicted"/>
<sequence length="89" mass="9870">MEEAVVHLPKDGGFSQLALQRKVIKEVLDNHGEVIEDLDLFDGDGIGMLFEEKEEVVKLKAKAPMMEVFKIDLIDWGPSSKDGSNTPSN</sequence>
<dbReference type="Proteomes" id="UP000489600">
    <property type="component" value="Unassembled WGS sequence"/>
</dbReference>
<protein>
    <submittedName>
        <fullName evidence="1">Uncharacterized protein</fullName>
    </submittedName>
</protein>
<evidence type="ECO:0000313" key="2">
    <source>
        <dbReference type="Proteomes" id="UP000489600"/>
    </source>
</evidence>
<gene>
    <name evidence="1" type="ORF">ANE_LOCUS11923</name>
</gene>
<evidence type="ECO:0000313" key="1">
    <source>
        <dbReference type="EMBL" id="VVB01479.1"/>
    </source>
</evidence>
<accession>A0A565BKR4</accession>
<comment type="caution">
    <text evidence="1">The sequence shown here is derived from an EMBL/GenBank/DDBJ whole genome shotgun (WGS) entry which is preliminary data.</text>
</comment>